<reference evidence="2 3" key="1">
    <citation type="submission" date="2009-11" db="EMBL/GenBank/DDBJ databases">
        <title>Annotation of Allomyces macrogynus ATCC 38327.</title>
        <authorList>
            <consortium name="The Broad Institute Genome Sequencing Platform"/>
            <person name="Russ C."/>
            <person name="Cuomo C."/>
            <person name="Burger G."/>
            <person name="Gray M.W."/>
            <person name="Holland P.W.H."/>
            <person name="King N."/>
            <person name="Lang F.B.F."/>
            <person name="Roger A.J."/>
            <person name="Ruiz-Trillo I."/>
            <person name="Young S.K."/>
            <person name="Zeng Q."/>
            <person name="Gargeya S."/>
            <person name="Fitzgerald M."/>
            <person name="Haas B."/>
            <person name="Abouelleil A."/>
            <person name="Alvarado L."/>
            <person name="Arachchi H.M."/>
            <person name="Berlin A."/>
            <person name="Chapman S.B."/>
            <person name="Gearin G."/>
            <person name="Goldberg J."/>
            <person name="Griggs A."/>
            <person name="Gujja S."/>
            <person name="Hansen M."/>
            <person name="Heiman D."/>
            <person name="Howarth C."/>
            <person name="Larimer J."/>
            <person name="Lui A."/>
            <person name="MacDonald P.J.P."/>
            <person name="McCowen C."/>
            <person name="Montmayeur A."/>
            <person name="Murphy C."/>
            <person name="Neiman D."/>
            <person name="Pearson M."/>
            <person name="Priest M."/>
            <person name="Roberts A."/>
            <person name="Saif S."/>
            <person name="Shea T."/>
            <person name="Sisk P."/>
            <person name="Stolte C."/>
            <person name="Sykes S."/>
            <person name="Wortman J."/>
            <person name="Nusbaum C."/>
            <person name="Birren B."/>
        </authorList>
    </citation>
    <scope>NUCLEOTIDE SEQUENCE [LARGE SCALE GENOMIC DNA]</scope>
    <source>
        <strain evidence="2 3">ATCC 38327</strain>
    </source>
</reference>
<evidence type="ECO:0000313" key="3">
    <source>
        <dbReference type="Proteomes" id="UP000054350"/>
    </source>
</evidence>
<keyword evidence="1" id="KW-0812">Transmembrane</keyword>
<reference evidence="3" key="2">
    <citation type="submission" date="2009-11" db="EMBL/GenBank/DDBJ databases">
        <title>The Genome Sequence of Allomyces macrogynus strain ATCC 38327.</title>
        <authorList>
            <consortium name="The Broad Institute Genome Sequencing Platform"/>
            <person name="Russ C."/>
            <person name="Cuomo C."/>
            <person name="Shea T."/>
            <person name="Young S.K."/>
            <person name="Zeng Q."/>
            <person name="Koehrsen M."/>
            <person name="Haas B."/>
            <person name="Borodovsky M."/>
            <person name="Guigo R."/>
            <person name="Alvarado L."/>
            <person name="Berlin A."/>
            <person name="Borenstein D."/>
            <person name="Chen Z."/>
            <person name="Engels R."/>
            <person name="Freedman E."/>
            <person name="Gellesch M."/>
            <person name="Goldberg J."/>
            <person name="Griggs A."/>
            <person name="Gujja S."/>
            <person name="Heiman D."/>
            <person name="Hepburn T."/>
            <person name="Howarth C."/>
            <person name="Jen D."/>
            <person name="Larson L."/>
            <person name="Lewis B."/>
            <person name="Mehta T."/>
            <person name="Park D."/>
            <person name="Pearson M."/>
            <person name="Roberts A."/>
            <person name="Saif S."/>
            <person name="Shenoy N."/>
            <person name="Sisk P."/>
            <person name="Stolte C."/>
            <person name="Sykes S."/>
            <person name="Walk T."/>
            <person name="White J."/>
            <person name="Yandava C."/>
            <person name="Burger G."/>
            <person name="Gray M.W."/>
            <person name="Holland P.W.H."/>
            <person name="King N."/>
            <person name="Lang F.B.F."/>
            <person name="Roger A.J."/>
            <person name="Ruiz-Trillo I."/>
            <person name="Lander E."/>
            <person name="Nusbaum C."/>
        </authorList>
    </citation>
    <scope>NUCLEOTIDE SEQUENCE [LARGE SCALE GENOMIC DNA]</scope>
    <source>
        <strain evidence="3">ATCC 38327</strain>
    </source>
</reference>
<keyword evidence="1" id="KW-1133">Transmembrane helix</keyword>
<name>A0A0L0SVQ6_ALLM3</name>
<keyword evidence="1" id="KW-0472">Membrane</keyword>
<gene>
    <name evidence="2" type="ORF">AMAG_11567</name>
</gene>
<dbReference type="VEuPathDB" id="FungiDB:AMAG_11567"/>
<evidence type="ECO:0000313" key="2">
    <source>
        <dbReference type="EMBL" id="KNE66429.1"/>
    </source>
</evidence>
<protein>
    <submittedName>
        <fullName evidence="2">Uncharacterized protein</fullName>
    </submittedName>
</protein>
<dbReference type="AlphaFoldDB" id="A0A0L0SVQ6"/>
<proteinExistence type="predicted"/>
<evidence type="ECO:0000256" key="1">
    <source>
        <dbReference type="SAM" id="Phobius"/>
    </source>
</evidence>
<dbReference type="Proteomes" id="UP000054350">
    <property type="component" value="Unassembled WGS sequence"/>
</dbReference>
<organism evidence="2 3">
    <name type="scientific">Allomyces macrogynus (strain ATCC 38327)</name>
    <name type="common">Allomyces javanicus var. macrogynus</name>
    <dbReference type="NCBI Taxonomy" id="578462"/>
    <lineage>
        <taxon>Eukaryota</taxon>
        <taxon>Fungi</taxon>
        <taxon>Fungi incertae sedis</taxon>
        <taxon>Blastocladiomycota</taxon>
        <taxon>Blastocladiomycetes</taxon>
        <taxon>Blastocladiales</taxon>
        <taxon>Blastocladiaceae</taxon>
        <taxon>Allomyces</taxon>
    </lineage>
</organism>
<sequence>MSMRSADKNVAPLPAVQLNESLQYLSGAQVCKVTMRTRCSPDPLQSTKFAQPGDYVAVTCIVDQDSEHRLRCLDNTIVDSVAPSSSLPRQHDGDEPRPALTLGFLSRMTGQLLHDTEQFSGQWVMNRFEITDLVDLVVSDSFPSWTDPDSPKQYTAPAVRVLVWELVGSIALLLLTLLLAVADIASLYDTVATQLFLFPLRRSQGEKGADEAMARRMGCIQAPS</sequence>
<keyword evidence="3" id="KW-1185">Reference proteome</keyword>
<feature type="transmembrane region" description="Helical" evidence="1">
    <location>
        <begin position="162"/>
        <end position="188"/>
    </location>
</feature>
<dbReference type="EMBL" id="GG745350">
    <property type="protein sequence ID" value="KNE66429.1"/>
    <property type="molecule type" value="Genomic_DNA"/>
</dbReference>
<accession>A0A0L0SVQ6</accession>